<dbReference type="RefSeq" id="WP_377305189.1">
    <property type="nucleotide sequence ID" value="NZ_JBHRTI010000010.1"/>
</dbReference>
<keyword evidence="2" id="KW-0812">Transmembrane</keyword>
<proteinExistence type="predicted"/>
<gene>
    <name evidence="6" type="primary">tolA</name>
    <name evidence="6" type="ORF">ACFOEN_14615</name>
</gene>
<reference evidence="7" key="1">
    <citation type="journal article" date="2019" name="Int. J. Syst. Evol. Microbiol.">
        <title>The Global Catalogue of Microorganisms (GCM) 10K type strain sequencing project: providing services to taxonomists for standard genome sequencing and annotation.</title>
        <authorList>
            <consortium name="The Broad Institute Genomics Platform"/>
            <consortium name="The Broad Institute Genome Sequencing Center for Infectious Disease"/>
            <person name="Wu L."/>
            <person name="Ma J."/>
        </authorList>
    </citation>
    <scope>NUCLEOTIDE SEQUENCE [LARGE SCALE GENOMIC DNA]</scope>
    <source>
        <strain evidence="7">KCTC 52168</strain>
    </source>
</reference>
<protein>
    <submittedName>
        <fullName evidence="6">Cell envelope integrity protein TolA</fullName>
    </submittedName>
</protein>
<feature type="region of interest" description="Disordered" evidence="5">
    <location>
        <begin position="171"/>
        <end position="190"/>
    </location>
</feature>
<dbReference type="SUPFAM" id="SSF74653">
    <property type="entry name" value="TolA/TonB C-terminal domain"/>
    <property type="match status" value="1"/>
</dbReference>
<keyword evidence="4" id="KW-0472">Membrane</keyword>
<organism evidence="6 7">
    <name type="scientific">Piscinibacterium candidicorallinum</name>
    <dbReference type="NCBI Taxonomy" id="1793872"/>
    <lineage>
        <taxon>Bacteria</taxon>
        <taxon>Pseudomonadati</taxon>
        <taxon>Pseudomonadota</taxon>
        <taxon>Betaproteobacteria</taxon>
        <taxon>Burkholderiales</taxon>
        <taxon>Piscinibacterium</taxon>
    </lineage>
</organism>
<dbReference type="Proteomes" id="UP001595556">
    <property type="component" value="Unassembled WGS sequence"/>
</dbReference>
<dbReference type="Gene3D" id="3.30.1150.10">
    <property type="match status" value="1"/>
</dbReference>
<dbReference type="EMBL" id="JBHRTI010000010">
    <property type="protein sequence ID" value="MFC3148863.1"/>
    <property type="molecule type" value="Genomic_DNA"/>
</dbReference>
<dbReference type="InterPro" id="IPR006260">
    <property type="entry name" value="TonB/TolA_C"/>
</dbReference>
<sequence>MAAQAPRPEPKIDEAAVQAEIALRKARELEERKRSERERLERERRDRETAQKLEREKQAKAKADAAAAEQRQLDNMRRLQAQATQHLGAGSSNATSSPRGDPTFNAKVVACVRPNVSFPIGLVRGNAPSEFLVERLPDGSIGKVTVRRSGGNTAFDEAVVRGIRACNPFPQPPGGAREFTISYRPEDAGG</sequence>
<evidence type="ECO:0000256" key="1">
    <source>
        <dbReference type="ARBA" id="ARBA00004167"/>
    </source>
</evidence>
<keyword evidence="7" id="KW-1185">Reference proteome</keyword>
<feature type="compositionally biased region" description="Polar residues" evidence="5">
    <location>
        <begin position="81"/>
        <end position="98"/>
    </location>
</feature>
<comment type="caution">
    <text evidence="6">The sequence shown here is derived from an EMBL/GenBank/DDBJ whole genome shotgun (WGS) entry which is preliminary data.</text>
</comment>
<evidence type="ECO:0000256" key="2">
    <source>
        <dbReference type="ARBA" id="ARBA00022692"/>
    </source>
</evidence>
<dbReference type="NCBIfam" id="TIGR01352">
    <property type="entry name" value="tonB_Cterm"/>
    <property type="match status" value="1"/>
</dbReference>
<accession>A0ABV7H4L8</accession>
<dbReference type="NCBIfam" id="TIGR02794">
    <property type="entry name" value="tolA_full"/>
    <property type="match status" value="1"/>
</dbReference>
<keyword evidence="3" id="KW-1133">Transmembrane helix</keyword>
<dbReference type="Pfam" id="PF13103">
    <property type="entry name" value="TonB_2"/>
    <property type="match status" value="1"/>
</dbReference>
<evidence type="ECO:0000256" key="3">
    <source>
        <dbReference type="ARBA" id="ARBA00022989"/>
    </source>
</evidence>
<name>A0ABV7H4L8_9BURK</name>
<evidence type="ECO:0000313" key="7">
    <source>
        <dbReference type="Proteomes" id="UP001595556"/>
    </source>
</evidence>
<evidence type="ECO:0000313" key="6">
    <source>
        <dbReference type="EMBL" id="MFC3148863.1"/>
    </source>
</evidence>
<evidence type="ECO:0000256" key="5">
    <source>
        <dbReference type="SAM" id="MobiDB-lite"/>
    </source>
</evidence>
<feature type="compositionally biased region" description="Basic and acidic residues" evidence="5">
    <location>
        <begin position="27"/>
        <end position="63"/>
    </location>
</feature>
<evidence type="ECO:0000256" key="4">
    <source>
        <dbReference type="ARBA" id="ARBA00023136"/>
    </source>
</evidence>
<dbReference type="InterPro" id="IPR014161">
    <property type="entry name" value="Tol-Pal_TolA"/>
</dbReference>
<feature type="region of interest" description="Disordered" evidence="5">
    <location>
        <begin position="27"/>
        <end position="103"/>
    </location>
</feature>
<comment type="subcellular location">
    <subcellularLocation>
        <location evidence="1">Membrane</location>
        <topology evidence="1">Single-pass membrane protein</topology>
    </subcellularLocation>
</comment>